<protein>
    <submittedName>
        <fullName evidence="2">Uncharacterized protein</fullName>
    </submittedName>
</protein>
<evidence type="ECO:0000313" key="2">
    <source>
        <dbReference type="EMBL" id="MBE9039673.1"/>
    </source>
</evidence>
<name>A0A928VWY2_9CYAN</name>
<proteinExistence type="predicted"/>
<dbReference type="RefSeq" id="WP_264319931.1">
    <property type="nucleotide sequence ID" value="NZ_JADEXN010000023.1"/>
</dbReference>
<organism evidence="2 3">
    <name type="scientific">Zarconia navalis LEGE 11467</name>
    <dbReference type="NCBI Taxonomy" id="1828826"/>
    <lineage>
        <taxon>Bacteria</taxon>
        <taxon>Bacillati</taxon>
        <taxon>Cyanobacteriota</taxon>
        <taxon>Cyanophyceae</taxon>
        <taxon>Oscillatoriophycideae</taxon>
        <taxon>Oscillatoriales</taxon>
        <taxon>Oscillatoriales incertae sedis</taxon>
        <taxon>Zarconia</taxon>
        <taxon>Zarconia navalis</taxon>
    </lineage>
</organism>
<keyword evidence="1" id="KW-1133">Transmembrane helix</keyword>
<evidence type="ECO:0000313" key="3">
    <source>
        <dbReference type="Proteomes" id="UP000621799"/>
    </source>
</evidence>
<reference evidence="2" key="1">
    <citation type="submission" date="2020-10" db="EMBL/GenBank/DDBJ databases">
        <authorList>
            <person name="Castelo-Branco R."/>
            <person name="Eusebio N."/>
            <person name="Adriana R."/>
            <person name="Vieira A."/>
            <person name="Brugerolle De Fraissinette N."/>
            <person name="Rezende De Castro R."/>
            <person name="Schneider M.P."/>
            <person name="Vasconcelos V."/>
            <person name="Leao P.N."/>
        </authorList>
    </citation>
    <scope>NUCLEOTIDE SEQUENCE</scope>
    <source>
        <strain evidence="2">LEGE 11467</strain>
    </source>
</reference>
<dbReference type="EMBL" id="JADEXN010000023">
    <property type="protein sequence ID" value="MBE9039673.1"/>
    <property type="molecule type" value="Genomic_DNA"/>
</dbReference>
<sequence>MKTWSKWFPSANSWMSAVLLVLLMRGISEVVKIIMSLGDSIAHISPKLTLVFYCAALLSPILVIAVTHHLLHGVFDRWFPETRIPEVNPVQGFFPSLMSWWEGLFGWQTIALITLVGSLFQFLFVPSFNSLSYSLFHNVFGAWDELKEFFKVANLVRLLTAAYLYQFEHLVRQHLIAIGAQASSES</sequence>
<dbReference type="AlphaFoldDB" id="A0A928VWY2"/>
<comment type="caution">
    <text evidence="2">The sequence shown here is derived from an EMBL/GenBank/DDBJ whole genome shotgun (WGS) entry which is preliminary data.</text>
</comment>
<feature type="transmembrane region" description="Helical" evidence="1">
    <location>
        <begin position="50"/>
        <end position="71"/>
    </location>
</feature>
<feature type="transmembrane region" description="Helical" evidence="1">
    <location>
        <begin position="105"/>
        <end position="125"/>
    </location>
</feature>
<feature type="transmembrane region" description="Helical" evidence="1">
    <location>
        <begin position="14"/>
        <end position="38"/>
    </location>
</feature>
<accession>A0A928VWY2</accession>
<keyword evidence="1" id="KW-0812">Transmembrane</keyword>
<gene>
    <name evidence="2" type="ORF">IQ235_02540</name>
</gene>
<keyword evidence="1" id="KW-0472">Membrane</keyword>
<dbReference type="Proteomes" id="UP000621799">
    <property type="component" value="Unassembled WGS sequence"/>
</dbReference>
<keyword evidence="3" id="KW-1185">Reference proteome</keyword>
<evidence type="ECO:0000256" key="1">
    <source>
        <dbReference type="SAM" id="Phobius"/>
    </source>
</evidence>